<proteinExistence type="predicted"/>
<accession>A0A1H1ZZM7</accession>
<reference evidence="1 2" key="1">
    <citation type="submission" date="2016-10" db="EMBL/GenBank/DDBJ databases">
        <authorList>
            <person name="de Groot N.N."/>
        </authorList>
    </citation>
    <scope>NUCLEOTIDE SEQUENCE [LARGE SCALE GENOMIC DNA]</scope>
    <source>
        <strain evidence="1 2">DSM 43941</strain>
    </source>
</reference>
<dbReference type="RefSeq" id="WP_157751658.1">
    <property type="nucleotide sequence ID" value="NZ_BOMJ01000010.1"/>
</dbReference>
<sequence>MTFYPELSPYTYLDGIMTLSTEDGDVTFRPSCRPGLTWGGETGAADGEFGVLCG</sequence>
<evidence type="ECO:0000313" key="2">
    <source>
        <dbReference type="Proteomes" id="UP000198688"/>
    </source>
</evidence>
<protein>
    <submittedName>
        <fullName evidence="1">Uncharacterized protein</fullName>
    </submittedName>
</protein>
<organism evidence="1 2">
    <name type="scientific">Actinoplanes derwentensis</name>
    <dbReference type="NCBI Taxonomy" id="113562"/>
    <lineage>
        <taxon>Bacteria</taxon>
        <taxon>Bacillati</taxon>
        <taxon>Actinomycetota</taxon>
        <taxon>Actinomycetes</taxon>
        <taxon>Micromonosporales</taxon>
        <taxon>Micromonosporaceae</taxon>
        <taxon>Actinoplanes</taxon>
    </lineage>
</organism>
<name>A0A1H1ZZM7_9ACTN</name>
<dbReference type="EMBL" id="LT629758">
    <property type="protein sequence ID" value="SDT38987.1"/>
    <property type="molecule type" value="Genomic_DNA"/>
</dbReference>
<gene>
    <name evidence="1" type="ORF">SAMN04489716_3577</name>
</gene>
<dbReference type="Proteomes" id="UP000198688">
    <property type="component" value="Chromosome I"/>
</dbReference>
<evidence type="ECO:0000313" key="1">
    <source>
        <dbReference type="EMBL" id="SDT38987.1"/>
    </source>
</evidence>
<dbReference type="AlphaFoldDB" id="A0A1H1ZZM7"/>
<dbReference type="STRING" id="113562.SAMN04489716_3577"/>
<keyword evidence="2" id="KW-1185">Reference proteome</keyword>